<feature type="compositionally biased region" description="Polar residues" evidence="1">
    <location>
        <begin position="102"/>
        <end position="111"/>
    </location>
</feature>
<name>A0A653CNV4_CALMS</name>
<dbReference type="PANTHER" id="PTHR12436">
    <property type="entry name" value="80 KDA MCM3-ASSOCIATED PROTEIN"/>
    <property type="match status" value="1"/>
</dbReference>
<protein>
    <recommendedName>
        <fullName evidence="4">Leukocyte receptor cluster member 8 homolog</fullName>
    </recommendedName>
</protein>
<sequence>MPAPAPPTVTPWTQSYSQPPPFYFNQYMYPPQYMQYCFNYYQNIAGNQKDEGLKVQPPLPPGPPLPLTPPNAPRVPLLDTPKQFGTVRFQLNGKRLPLPTMNALQTSQNSGAAKKKRKRNRNNQNGMNMMDMGTPPPPLPPPEIKPAPPPETMPPLPPEEAKPPPPEPTSAVNQTNGGIANPTDDWPDSLKDYIHRCYAKCKTAVDKNQVEIILKGKITQAYQSGQLQKDWSLEPLPSIHSESANKPSFTGQVKTVPGQLSQFQNGKKGLSAGLGARLGARAGATAGQHQRTPKGGGSVRERSRSPAGGGNKRRSRSRSRSPKRYRSSRTINKPDLI</sequence>
<dbReference type="OrthoDB" id="199574at2759"/>
<organism evidence="2 3">
    <name type="scientific">Callosobruchus maculatus</name>
    <name type="common">Southern cowpea weevil</name>
    <name type="synonym">Pulse bruchid</name>
    <dbReference type="NCBI Taxonomy" id="64391"/>
    <lineage>
        <taxon>Eukaryota</taxon>
        <taxon>Metazoa</taxon>
        <taxon>Ecdysozoa</taxon>
        <taxon>Arthropoda</taxon>
        <taxon>Hexapoda</taxon>
        <taxon>Insecta</taxon>
        <taxon>Pterygota</taxon>
        <taxon>Neoptera</taxon>
        <taxon>Endopterygota</taxon>
        <taxon>Coleoptera</taxon>
        <taxon>Polyphaga</taxon>
        <taxon>Cucujiformia</taxon>
        <taxon>Chrysomeloidea</taxon>
        <taxon>Chrysomelidae</taxon>
        <taxon>Bruchinae</taxon>
        <taxon>Bruchini</taxon>
        <taxon>Callosobruchus</taxon>
    </lineage>
</organism>
<dbReference type="AlphaFoldDB" id="A0A653CNV4"/>
<proteinExistence type="predicted"/>
<gene>
    <name evidence="2" type="ORF">CALMAC_LOCUS10658</name>
</gene>
<dbReference type="EMBL" id="CAACVG010008389">
    <property type="protein sequence ID" value="VEN49591.1"/>
    <property type="molecule type" value="Genomic_DNA"/>
</dbReference>
<feature type="compositionally biased region" description="Basic residues" evidence="1">
    <location>
        <begin position="311"/>
        <end position="327"/>
    </location>
</feature>
<reference evidence="2 3" key="1">
    <citation type="submission" date="2019-01" db="EMBL/GenBank/DDBJ databases">
        <authorList>
            <person name="Sayadi A."/>
        </authorList>
    </citation>
    <scope>NUCLEOTIDE SEQUENCE [LARGE SCALE GENOMIC DNA]</scope>
</reference>
<accession>A0A653CNV4</accession>
<feature type="region of interest" description="Disordered" evidence="1">
    <location>
        <begin position="97"/>
        <end position="173"/>
    </location>
</feature>
<evidence type="ECO:0008006" key="4">
    <source>
        <dbReference type="Google" id="ProtNLM"/>
    </source>
</evidence>
<evidence type="ECO:0000313" key="2">
    <source>
        <dbReference type="EMBL" id="VEN49591.1"/>
    </source>
</evidence>
<evidence type="ECO:0000256" key="1">
    <source>
        <dbReference type="SAM" id="MobiDB-lite"/>
    </source>
</evidence>
<feature type="non-terminal residue" evidence="2">
    <location>
        <position position="337"/>
    </location>
</feature>
<dbReference type="GO" id="GO:0005634">
    <property type="term" value="C:nucleus"/>
    <property type="evidence" value="ECO:0007669"/>
    <property type="project" value="TreeGrafter"/>
</dbReference>
<keyword evidence="3" id="KW-1185">Reference proteome</keyword>
<feature type="region of interest" description="Disordered" evidence="1">
    <location>
        <begin position="279"/>
        <end position="337"/>
    </location>
</feature>
<feature type="compositionally biased region" description="Pro residues" evidence="1">
    <location>
        <begin position="134"/>
        <end position="168"/>
    </location>
</feature>
<evidence type="ECO:0000313" key="3">
    <source>
        <dbReference type="Proteomes" id="UP000410492"/>
    </source>
</evidence>
<dbReference type="Proteomes" id="UP000410492">
    <property type="component" value="Unassembled WGS sequence"/>
</dbReference>
<dbReference type="InterPro" id="IPR045107">
    <property type="entry name" value="SAC3/GANP/THP3"/>
</dbReference>
<dbReference type="PANTHER" id="PTHR12436:SF4">
    <property type="entry name" value="LEUKOCYTE RECEPTOR CLUSTER MEMBER 8"/>
    <property type="match status" value="1"/>
</dbReference>